<dbReference type="PRINTS" id="PR01186">
    <property type="entry name" value="INTEGRINB"/>
</dbReference>
<reference evidence="30" key="1">
    <citation type="submission" date="2020-10" db="EMBL/GenBank/DDBJ databases">
        <title>Feather gene expression reveals the developmental basis of iridescence in African starlings.</title>
        <authorList>
            <person name="Rubenstein D.R."/>
        </authorList>
    </citation>
    <scope>NUCLEOTIDE SEQUENCE</scope>
    <source>
        <strain evidence="30">SS15</strain>
        <tissue evidence="30">Liver</tissue>
    </source>
</reference>
<dbReference type="SMART" id="SM00187">
    <property type="entry name" value="INB"/>
    <property type="match status" value="1"/>
</dbReference>
<keyword evidence="11" id="KW-0479">Metal-binding</keyword>
<dbReference type="InterPro" id="IPR036465">
    <property type="entry name" value="vWFA_dom_sf"/>
</dbReference>
<dbReference type="GO" id="GO:0005178">
    <property type="term" value="F:integrin binding"/>
    <property type="evidence" value="ECO:0007669"/>
    <property type="project" value="TreeGrafter"/>
</dbReference>
<keyword evidence="13" id="KW-0677">Repeat</keyword>
<keyword evidence="10 25" id="KW-0812">Transmembrane</keyword>
<dbReference type="AlphaFoldDB" id="A0A835P1B2"/>
<evidence type="ECO:0000256" key="20">
    <source>
        <dbReference type="ARBA" id="ARBA00023136"/>
    </source>
</evidence>
<keyword evidence="18 26" id="KW-1133">Transmembrane helix</keyword>
<dbReference type="EMBL" id="JADDUC020000001">
    <property type="protein sequence ID" value="KAI1242618.1"/>
    <property type="molecule type" value="Genomic_DNA"/>
</dbReference>
<dbReference type="GO" id="GO:0007229">
    <property type="term" value="P:integrin-mediated signaling pathway"/>
    <property type="evidence" value="ECO:0007669"/>
    <property type="project" value="UniProtKB-KW"/>
</dbReference>
<keyword evidence="15" id="KW-0460">Magnesium</keyword>
<evidence type="ECO:0000313" key="32">
    <source>
        <dbReference type="Proteomes" id="UP000618051"/>
    </source>
</evidence>
<dbReference type="SUPFAM" id="SSF53300">
    <property type="entry name" value="vWA-like"/>
    <property type="match status" value="1"/>
</dbReference>
<feature type="domain" description="Integrin beta subunit VWA" evidence="27">
    <location>
        <begin position="2"/>
        <end position="320"/>
    </location>
</feature>
<keyword evidence="19 25" id="KW-0401">Integrin</keyword>
<evidence type="ECO:0000256" key="16">
    <source>
        <dbReference type="ARBA" id="ARBA00022889"/>
    </source>
</evidence>
<evidence type="ECO:0000256" key="14">
    <source>
        <dbReference type="ARBA" id="ARBA00022837"/>
    </source>
</evidence>
<dbReference type="InterPro" id="IPR057073">
    <property type="entry name" value="EGF_integrin_2"/>
</dbReference>
<keyword evidence="23" id="KW-0325">Glycoprotein</keyword>
<dbReference type="PANTHER" id="PTHR10082">
    <property type="entry name" value="INTEGRIN BETA SUBUNIT"/>
    <property type="match status" value="1"/>
</dbReference>
<dbReference type="Pfam" id="PF07965">
    <property type="entry name" value="Integrin_B_tail"/>
    <property type="match status" value="1"/>
</dbReference>
<dbReference type="GO" id="GO:0030027">
    <property type="term" value="C:lamellipodium"/>
    <property type="evidence" value="ECO:0007669"/>
    <property type="project" value="UniProtKB-SubCell"/>
</dbReference>
<keyword evidence="22" id="KW-0675">Receptor</keyword>
<dbReference type="GO" id="GO:0033627">
    <property type="term" value="P:cell adhesion mediated by integrin"/>
    <property type="evidence" value="ECO:0007669"/>
    <property type="project" value="TreeGrafter"/>
</dbReference>
<evidence type="ECO:0000256" key="11">
    <source>
        <dbReference type="ARBA" id="ARBA00022723"/>
    </source>
</evidence>
<dbReference type="GO" id="GO:0046872">
    <property type="term" value="F:metal ion binding"/>
    <property type="evidence" value="ECO:0007669"/>
    <property type="project" value="UniProtKB-KW"/>
</dbReference>
<dbReference type="GO" id="GO:0001968">
    <property type="term" value="F:fibronectin binding"/>
    <property type="evidence" value="ECO:0007669"/>
    <property type="project" value="TreeGrafter"/>
</dbReference>
<comment type="subcellular location">
    <subcellularLocation>
        <location evidence="25">Cell membrane</location>
        <topology evidence="25">Single-pass type I membrane protein</topology>
    </subcellularLocation>
    <subcellularLocation>
        <location evidence="3">Cell projection</location>
        <location evidence="3">Invadopodium membrane</location>
        <topology evidence="3">Single-pass type I membrane protein</topology>
    </subcellularLocation>
    <subcellularLocation>
        <location evidence="4">Cell projection</location>
        <location evidence="4">Lamellipodium</location>
    </subcellularLocation>
    <subcellularLocation>
        <location evidence="1">Cell projection</location>
        <location evidence="1">Ruffle membrane</location>
        <topology evidence="1">Single-pass type I membrane protein</topology>
    </subcellularLocation>
    <subcellularLocation>
        <location evidence="2">Melanosome</location>
    </subcellularLocation>
</comment>
<dbReference type="PANTHER" id="PTHR10082:SF28">
    <property type="entry name" value="INTEGRIN BETA-1"/>
    <property type="match status" value="1"/>
</dbReference>
<keyword evidence="6" id="KW-1003">Cell membrane</keyword>
<keyword evidence="20 26" id="KW-0472">Membrane</keyword>
<dbReference type="InterPro" id="IPR057243">
    <property type="entry name" value="Integrin_I-EGF_CS"/>
</dbReference>
<dbReference type="OrthoDB" id="410592at2759"/>
<keyword evidence="24" id="KW-0966">Cell projection</keyword>
<dbReference type="Pfam" id="PF23105">
    <property type="entry name" value="EGF_integrin"/>
    <property type="match status" value="1"/>
</dbReference>
<evidence type="ECO:0000256" key="13">
    <source>
        <dbReference type="ARBA" id="ARBA00022737"/>
    </source>
</evidence>
<feature type="domain" description="Integrin beta subunit tail" evidence="29">
    <location>
        <begin position="424"/>
        <end position="512"/>
    </location>
</feature>
<dbReference type="GO" id="GO:0005925">
    <property type="term" value="C:focal adhesion"/>
    <property type="evidence" value="ECO:0007669"/>
    <property type="project" value="TreeGrafter"/>
</dbReference>
<dbReference type="SUPFAM" id="SSF69179">
    <property type="entry name" value="Integrin domains"/>
    <property type="match status" value="1"/>
</dbReference>
<dbReference type="EMBL" id="JADDUC010000004">
    <property type="protein sequence ID" value="KAG0134584.1"/>
    <property type="molecule type" value="Genomic_DNA"/>
</dbReference>
<keyword evidence="21" id="KW-1015">Disulfide bond</keyword>
<dbReference type="SUPFAM" id="SSF69687">
    <property type="entry name" value="Integrin beta tail domain"/>
    <property type="match status" value="1"/>
</dbReference>
<proteinExistence type="inferred from homology"/>
<dbReference type="InterPro" id="IPR015812">
    <property type="entry name" value="Integrin_bsu"/>
</dbReference>
<dbReference type="Proteomes" id="UP000618051">
    <property type="component" value="Unassembled WGS sequence"/>
</dbReference>
<dbReference type="Pfam" id="PF00362">
    <property type="entry name" value="Integrin_beta"/>
    <property type="match status" value="1"/>
</dbReference>
<evidence type="ECO:0000256" key="15">
    <source>
        <dbReference type="ARBA" id="ARBA00022842"/>
    </source>
</evidence>
<evidence type="ECO:0000259" key="28">
    <source>
        <dbReference type="SMART" id="SM01241"/>
    </source>
</evidence>
<dbReference type="FunFam" id="1.20.5.100:FF:000002">
    <property type="entry name" value="Integrin beta"/>
    <property type="match status" value="1"/>
</dbReference>
<sequence length="621" mass="69627">MRDFLQEGEPTSARCDDLAALKSKGCPMEDIENPRGSKQLLENREVTNRKKGAAEKLKPEAITQIQPQKLSLHLRVGFGSFVEKTVMPYISTTPAKLRNPCTGDQNCTSPFSYKNVLSLTSEGNKFNELIKLCDYSLSVLWHLNATSCEQDKEQIGWRNVTRLLVFSTDAGFHFAGDGKLGGIVLPNDGKCHLENNVYTMSHYYDYPSIAHLVQKLSENNIQTIFAVTEEFQAVYKVILENTKLPKGVTISYKSFCKNGVNGTQEDGRKCSNISIGDEVTFEINITANECPKKEQNETIKIKPLGFTEEVEINLQFICECQCQSEGEPNSPACHAGNGTFECGACRCNEGRIGRLCECSTDEVNSEDMDAYCRRENSTEICSNNGECICGQCVCKKRENTNEVYSGKYCECDNFNCDRSNGLICGGERDCIQCRAFDKGEKKETCSQECMYFNMTRVESREKLPQPNQPDPLSHCKEKDVDDCWFYFTYSVNSNGEAHVHVVETPECPSGPDIIPIVAGVVAGIVLIGLALLLIWKLLMIIHDRREFAKFEKEKMNAKWDTGENPIYKSAVTTVAGKEFSREMNQPLRSPRGSVQEELCYCLARLVARIEDHVNVTEVKGL</sequence>
<dbReference type="Gene3D" id="1.20.5.100">
    <property type="entry name" value="Cytochrome c1, transmembrane anchor, C-terminal"/>
    <property type="match status" value="1"/>
</dbReference>
<evidence type="ECO:0000259" key="27">
    <source>
        <dbReference type="SMART" id="SM00187"/>
    </source>
</evidence>
<dbReference type="GO" id="GO:0043236">
    <property type="term" value="F:laminin binding"/>
    <property type="evidence" value="ECO:0007669"/>
    <property type="project" value="TreeGrafter"/>
</dbReference>
<dbReference type="GO" id="GO:0042470">
    <property type="term" value="C:melanosome"/>
    <property type="evidence" value="ECO:0007669"/>
    <property type="project" value="UniProtKB-SubCell"/>
</dbReference>
<dbReference type="GO" id="GO:0016477">
    <property type="term" value="P:cell migration"/>
    <property type="evidence" value="ECO:0007669"/>
    <property type="project" value="TreeGrafter"/>
</dbReference>
<dbReference type="Pfam" id="PF18372">
    <property type="entry name" value="I-EGF_1"/>
    <property type="match status" value="1"/>
</dbReference>
<keyword evidence="14" id="KW-0106">Calcium</keyword>
<dbReference type="InterPro" id="IPR014836">
    <property type="entry name" value="Integrin_bsu_cyt_dom"/>
</dbReference>
<dbReference type="GO" id="GO:0019960">
    <property type="term" value="F:C-X3-C chemokine binding"/>
    <property type="evidence" value="ECO:0007669"/>
    <property type="project" value="TreeGrafter"/>
</dbReference>
<keyword evidence="9" id="KW-0597">Phosphoprotein</keyword>
<evidence type="ECO:0000313" key="31">
    <source>
        <dbReference type="EMBL" id="KAI1242618.1"/>
    </source>
</evidence>
<evidence type="ECO:0000256" key="17">
    <source>
        <dbReference type="ARBA" id="ARBA00022949"/>
    </source>
</evidence>
<dbReference type="FunFam" id="2.10.25.10:FF:000155">
    <property type="entry name" value="Integrin beta"/>
    <property type="match status" value="1"/>
</dbReference>
<dbReference type="GO" id="GO:0045202">
    <property type="term" value="C:synapse"/>
    <property type="evidence" value="ECO:0007669"/>
    <property type="project" value="TreeGrafter"/>
</dbReference>
<dbReference type="GO" id="GO:0098639">
    <property type="term" value="F:collagen binding involved in cell-matrix adhesion"/>
    <property type="evidence" value="ECO:0007669"/>
    <property type="project" value="TreeGrafter"/>
</dbReference>
<dbReference type="FunFam" id="2.10.25.10:FF:000075">
    <property type="entry name" value="Integrin beta"/>
    <property type="match status" value="1"/>
</dbReference>
<keyword evidence="32" id="KW-1185">Reference proteome</keyword>
<dbReference type="InterPro" id="IPR036349">
    <property type="entry name" value="Integrin_bsu_tail_dom_sf"/>
</dbReference>
<protein>
    <recommendedName>
        <fullName evidence="25">Integrin beta</fullName>
    </recommendedName>
</protein>
<feature type="domain" description="Integrin beta subunit cytoplasmic" evidence="28">
    <location>
        <begin position="536"/>
        <end position="582"/>
    </location>
</feature>
<keyword evidence="8" id="KW-0517">Myogenesis</keyword>
<evidence type="ECO:0000256" key="12">
    <source>
        <dbReference type="ARBA" id="ARBA00022729"/>
    </source>
</evidence>
<dbReference type="InterPro" id="IPR040622">
    <property type="entry name" value="EGF_integrin_1"/>
</dbReference>
<evidence type="ECO:0000256" key="4">
    <source>
        <dbReference type="ARBA" id="ARBA00004510"/>
    </source>
</evidence>
<accession>A0A835P1B2</accession>
<keyword evidence="7" id="KW-0245">EGF-like domain</keyword>
<evidence type="ECO:0000256" key="6">
    <source>
        <dbReference type="ARBA" id="ARBA00022475"/>
    </source>
</evidence>
<evidence type="ECO:0000256" key="2">
    <source>
        <dbReference type="ARBA" id="ARBA00004223"/>
    </source>
</evidence>
<evidence type="ECO:0000256" key="19">
    <source>
        <dbReference type="ARBA" id="ARBA00023037"/>
    </source>
</evidence>
<dbReference type="SMART" id="SM01242">
    <property type="entry name" value="Integrin_B_tail"/>
    <property type="match status" value="1"/>
</dbReference>
<evidence type="ECO:0000256" key="8">
    <source>
        <dbReference type="ARBA" id="ARBA00022541"/>
    </source>
</evidence>
<evidence type="ECO:0000256" key="3">
    <source>
        <dbReference type="ARBA" id="ARBA00004297"/>
    </source>
</evidence>
<dbReference type="GO" id="GO:0032587">
    <property type="term" value="C:ruffle membrane"/>
    <property type="evidence" value="ECO:0007669"/>
    <property type="project" value="UniProtKB-SubCell"/>
</dbReference>
<evidence type="ECO:0000256" key="23">
    <source>
        <dbReference type="ARBA" id="ARBA00023180"/>
    </source>
</evidence>
<evidence type="ECO:0000259" key="29">
    <source>
        <dbReference type="SMART" id="SM01242"/>
    </source>
</evidence>
<dbReference type="SMART" id="SM01241">
    <property type="entry name" value="Integrin_b_cyt"/>
    <property type="match status" value="1"/>
</dbReference>
<evidence type="ECO:0000256" key="26">
    <source>
        <dbReference type="SAM" id="Phobius"/>
    </source>
</evidence>
<dbReference type="InterPro" id="IPR012896">
    <property type="entry name" value="Integrin_bsu_tail"/>
</dbReference>
<gene>
    <name evidence="31" type="ORF">IHE44_0000153</name>
    <name evidence="30" type="ORF">IHE44_007844</name>
</gene>
<dbReference type="GO" id="GO:0098609">
    <property type="term" value="P:cell-cell adhesion"/>
    <property type="evidence" value="ECO:0007669"/>
    <property type="project" value="TreeGrafter"/>
</dbReference>
<name>A0A835P1B2_9PASS</name>
<dbReference type="Gene3D" id="2.10.25.10">
    <property type="entry name" value="Laminin"/>
    <property type="match status" value="2"/>
</dbReference>
<evidence type="ECO:0000256" key="5">
    <source>
        <dbReference type="ARBA" id="ARBA00007449"/>
    </source>
</evidence>
<evidence type="ECO:0000256" key="10">
    <source>
        <dbReference type="ARBA" id="ARBA00022692"/>
    </source>
</evidence>
<dbReference type="Pfam" id="PF08725">
    <property type="entry name" value="Integrin_b_cyt"/>
    <property type="match status" value="1"/>
</dbReference>
<dbReference type="Gene3D" id="4.10.1240.30">
    <property type="match status" value="1"/>
</dbReference>
<evidence type="ECO:0000256" key="7">
    <source>
        <dbReference type="ARBA" id="ARBA00022536"/>
    </source>
</evidence>
<dbReference type="GO" id="GO:0009986">
    <property type="term" value="C:cell surface"/>
    <property type="evidence" value="ECO:0007669"/>
    <property type="project" value="TreeGrafter"/>
</dbReference>
<dbReference type="GO" id="GO:0008305">
    <property type="term" value="C:integrin complex"/>
    <property type="evidence" value="ECO:0007669"/>
    <property type="project" value="TreeGrafter"/>
</dbReference>
<keyword evidence="17" id="KW-0965">Cell junction</keyword>
<comment type="caution">
    <text evidence="30">The sequence shown here is derived from an EMBL/GenBank/DDBJ whole genome shotgun (WGS) entry which is preliminary data.</text>
</comment>
<evidence type="ECO:0000256" key="21">
    <source>
        <dbReference type="ARBA" id="ARBA00023157"/>
    </source>
</evidence>
<evidence type="ECO:0000256" key="18">
    <source>
        <dbReference type="ARBA" id="ARBA00022989"/>
    </source>
</evidence>
<dbReference type="InterPro" id="IPR002369">
    <property type="entry name" value="Integrin_bsu_VWA"/>
</dbReference>
<organism evidence="30">
    <name type="scientific">Lamprotornis superbus</name>
    <dbReference type="NCBI Taxonomy" id="245042"/>
    <lineage>
        <taxon>Eukaryota</taxon>
        <taxon>Metazoa</taxon>
        <taxon>Chordata</taxon>
        <taxon>Craniata</taxon>
        <taxon>Vertebrata</taxon>
        <taxon>Euteleostomi</taxon>
        <taxon>Archelosauria</taxon>
        <taxon>Archosauria</taxon>
        <taxon>Dinosauria</taxon>
        <taxon>Saurischia</taxon>
        <taxon>Theropoda</taxon>
        <taxon>Coelurosauria</taxon>
        <taxon>Aves</taxon>
        <taxon>Neognathae</taxon>
        <taxon>Neoaves</taxon>
        <taxon>Telluraves</taxon>
        <taxon>Australaves</taxon>
        <taxon>Passeriformes</taxon>
        <taxon>Sturnidae</taxon>
        <taxon>Lamprotornis</taxon>
    </lineage>
</organism>
<evidence type="ECO:0000256" key="22">
    <source>
        <dbReference type="ARBA" id="ARBA00023170"/>
    </source>
</evidence>
<reference evidence="31 32" key="2">
    <citation type="journal article" date="2021" name="J. Hered.">
        <title>Feather Gene Expression Elucidates the Developmental Basis of Plumage Iridescence in African Starlings.</title>
        <authorList>
            <person name="Rubenstein D.R."/>
            <person name="Corvelo A."/>
            <person name="MacManes M.D."/>
            <person name="Maia R."/>
            <person name="Narzisi G."/>
            <person name="Rousaki A."/>
            <person name="Vandenabeele P."/>
            <person name="Shawkey M.D."/>
            <person name="Solomon J."/>
        </authorList>
    </citation>
    <scope>NUCLEOTIDE SEQUENCE [LARGE SCALE GENOMIC DNA]</scope>
    <source>
        <strain evidence="31">SS15</strain>
    </source>
</reference>
<dbReference type="GO" id="GO:0007517">
    <property type="term" value="P:muscle organ development"/>
    <property type="evidence" value="ECO:0007669"/>
    <property type="project" value="UniProtKB-KW"/>
</dbReference>
<evidence type="ECO:0000256" key="25">
    <source>
        <dbReference type="RuleBase" id="RU000633"/>
    </source>
</evidence>
<keyword evidence="12" id="KW-0732">Signal</keyword>
<evidence type="ECO:0000313" key="30">
    <source>
        <dbReference type="EMBL" id="KAG0134584.1"/>
    </source>
</evidence>
<keyword evidence="16 25" id="KW-0130">Cell adhesion</keyword>
<dbReference type="FunFam" id="4.10.1240.30:FF:000002">
    <property type="entry name" value="Integrin beta"/>
    <property type="match status" value="1"/>
</dbReference>
<reference evidence="31" key="3">
    <citation type="submission" date="2022-01" db="EMBL/GenBank/DDBJ databases">
        <authorList>
            <person name="Rubenstein D.R."/>
        </authorList>
    </citation>
    <scope>NUCLEOTIDE SEQUENCE</scope>
    <source>
        <strain evidence="31">SS15</strain>
        <tissue evidence="31">Liver</tissue>
    </source>
</reference>
<dbReference type="Gene3D" id="3.40.50.410">
    <property type="entry name" value="von Willebrand factor, type A domain"/>
    <property type="match status" value="1"/>
</dbReference>
<dbReference type="GO" id="GO:0019901">
    <property type="term" value="F:protein kinase binding"/>
    <property type="evidence" value="ECO:0007669"/>
    <property type="project" value="TreeGrafter"/>
</dbReference>
<evidence type="ECO:0000256" key="24">
    <source>
        <dbReference type="ARBA" id="ARBA00023273"/>
    </source>
</evidence>
<dbReference type="PROSITE" id="PS00243">
    <property type="entry name" value="I_EGF_1"/>
    <property type="match status" value="1"/>
</dbReference>
<feature type="transmembrane region" description="Helical" evidence="26">
    <location>
        <begin position="513"/>
        <end position="535"/>
    </location>
</feature>
<evidence type="ECO:0000256" key="9">
    <source>
        <dbReference type="ARBA" id="ARBA00022553"/>
    </source>
</evidence>
<dbReference type="InterPro" id="IPR032695">
    <property type="entry name" value="Integrin_dom_sf"/>
</dbReference>
<evidence type="ECO:0000256" key="1">
    <source>
        <dbReference type="ARBA" id="ARBA00004199"/>
    </source>
</evidence>
<comment type="similarity">
    <text evidence="5 25">Belongs to the integrin beta chain family.</text>
</comment>